<keyword evidence="4" id="KW-0560">Oxidoreductase</keyword>
<dbReference type="GO" id="GO:0016614">
    <property type="term" value="F:oxidoreductase activity, acting on CH-OH group of donors"/>
    <property type="evidence" value="ECO:0007669"/>
    <property type="project" value="InterPro"/>
</dbReference>
<name>A0A7J7LQP3_9MAGN</name>
<gene>
    <name evidence="7" type="ORF">GIB67_001881</name>
</gene>
<dbReference type="EMBL" id="JACGCM010002106">
    <property type="protein sequence ID" value="KAF6144870.1"/>
    <property type="molecule type" value="Genomic_DNA"/>
</dbReference>
<reference evidence="7 8" key="1">
    <citation type="journal article" date="2020" name="IScience">
        <title>Genome Sequencing of the Endangered Kingdonia uniflora (Circaeasteraceae, Ranunculales) Reveals Potential Mechanisms of Evolutionary Specialization.</title>
        <authorList>
            <person name="Sun Y."/>
            <person name="Deng T."/>
            <person name="Zhang A."/>
            <person name="Moore M.J."/>
            <person name="Landis J.B."/>
            <person name="Lin N."/>
            <person name="Zhang H."/>
            <person name="Zhang X."/>
            <person name="Huang J."/>
            <person name="Zhang X."/>
            <person name="Sun H."/>
            <person name="Wang H."/>
        </authorList>
    </citation>
    <scope>NUCLEOTIDE SEQUENCE [LARGE SCALE GENOMIC DNA]</scope>
    <source>
        <strain evidence="7">TB1705</strain>
        <tissue evidence="7">Leaf</tissue>
    </source>
</reference>
<protein>
    <recommendedName>
        <fullName evidence="6">Glucose-methanol-choline oxidoreductase C-terminal domain-containing protein</fullName>
    </recommendedName>
</protein>
<feature type="compositionally biased region" description="Acidic residues" evidence="5">
    <location>
        <begin position="196"/>
        <end position="206"/>
    </location>
</feature>
<keyword evidence="8" id="KW-1185">Reference proteome</keyword>
<evidence type="ECO:0000313" key="8">
    <source>
        <dbReference type="Proteomes" id="UP000541444"/>
    </source>
</evidence>
<sequence length="217" mass="23310">MESLIKHKKERTLRKGIVETSYESDTTFVNSLAEKGLKVIEDRKLKVFEIECDVVIVCSSCGGGVVVAVLAKSGQIVVVFEKGHYFVAEDYSSLEGLSLNQLYESGGVLSTLDGKCTKLAGSTVGGGSAILVAAEATEVGIHKSDGQKMMCKGVNEKKQEEFFDLLIPSGGPKSNGELWNIYYSAHQMGSCRMGATEEDGAVDENGESWGADSQSHR</sequence>
<comment type="caution">
    <text evidence="7">The sequence shown here is derived from an EMBL/GenBank/DDBJ whole genome shotgun (WGS) entry which is preliminary data.</text>
</comment>
<evidence type="ECO:0000256" key="1">
    <source>
        <dbReference type="ARBA" id="ARBA00010790"/>
    </source>
</evidence>
<dbReference type="Proteomes" id="UP000541444">
    <property type="component" value="Unassembled WGS sequence"/>
</dbReference>
<dbReference type="OrthoDB" id="269227at2759"/>
<evidence type="ECO:0000256" key="3">
    <source>
        <dbReference type="ARBA" id="ARBA00022827"/>
    </source>
</evidence>
<evidence type="ECO:0000256" key="5">
    <source>
        <dbReference type="SAM" id="MobiDB-lite"/>
    </source>
</evidence>
<keyword evidence="3" id="KW-0274">FAD</keyword>
<dbReference type="InterPro" id="IPR036188">
    <property type="entry name" value="FAD/NAD-bd_sf"/>
</dbReference>
<comment type="similarity">
    <text evidence="1">Belongs to the GMC oxidoreductase family.</text>
</comment>
<dbReference type="Pfam" id="PF05199">
    <property type="entry name" value="GMC_oxred_C"/>
    <property type="match status" value="1"/>
</dbReference>
<evidence type="ECO:0000259" key="6">
    <source>
        <dbReference type="Pfam" id="PF05199"/>
    </source>
</evidence>
<dbReference type="SUPFAM" id="SSF51905">
    <property type="entry name" value="FAD/NAD(P)-binding domain"/>
    <property type="match status" value="1"/>
</dbReference>
<keyword evidence="2" id="KW-0285">Flavoprotein</keyword>
<dbReference type="PANTHER" id="PTHR46056:SF12">
    <property type="entry name" value="LONG-CHAIN-ALCOHOL OXIDASE"/>
    <property type="match status" value="1"/>
</dbReference>
<feature type="region of interest" description="Disordered" evidence="5">
    <location>
        <begin position="195"/>
        <end position="217"/>
    </location>
</feature>
<dbReference type="InterPro" id="IPR007867">
    <property type="entry name" value="GMC_OxRtase_C"/>
</dbReference>
<dbReference type="PANTHER" id="PTHR46056">
    <property type="entry name" value="LONG-CHAIN-ALCOHOL OXIDASE"/>
    <property type="match status" value="1"/>
</dbReference>
<dbReference type="AlphaFoldDB" id="A0A7J7LQP3"/>
<proteinExistence type="inferred from homology"/>
<accession>A0A7J7LQP3</accession>
<evidence type="ECO:0000313" key="7">
    <source>
        <dbReference type="EMBL" id="KAF6144870.1"/>
    </source>
</evidence>
<feature type="domain" description="Glucose-methanol-choline oxidoreductase C-terminal" evidence="6">
    <location>
        <begin position="184"/>
        <end position="212"/>
    </location>
</feature>
<evidence type="ECO:0000256" key="4">
    <source>
        <dbReference type="ARBA" id="ARBA00023002"/>
    </source>
</evidence>
<organism evidence="7 8">
    <name type="scientific">Kingdonia uniflora</name>
    <dbReference type="NCBI Taxonomy" id="39325"/>
    <lineage>
        <taxon>Eukaryota</taxon>
        <taxon>Viridiplantae</taxon>
        <taxon>Streptophyta</taxon>
        <taxon>Embryophyta</taxon>
        <taxon>Tracheophyta</taxon>
        <taxon>Spermatophyta</taxon>
        <taxon>Magnoliopsida</taxon>
        <taxon>Ranunculales</taxon>
        <taxon>Circaeasteraceae</taxon>
        <taxon>Kingdonia</taxon>
    </lineage>
</organism>
<evidence type="ECO:0000256" key="2">
    <source>
        <dbReference type="ARBA" id="ARBA00022630"/>
    </source>
</evidence>